<sequence>MADQTETTLPASSSCSSRNPARVSRGGEGSEGLGALPDDILHTILSKLTTRQAVRTTVLSRRWRHLWRSTPCVDVDAREFHGSWATLEAFTANLLLTSSSHHTAPPVLDAFRLRGLLGLMLIHYRHRAIVDTFVRRGITHRPAALEIDLGYSSYNYFALPRLAPPSSATSSRLKRLHLACVVLEASFADDIRSGGCPVLEEVELRRCKCDFYELSSATLRRLDMEACFWVCRDRVVSVVAPRLASLRLAISDGMWKGLVLESGGESLTQVSISGTFNLVNLFRNLRVMANVTRNKLIKQHIDLKAEEPEDRFLIADKIPPL</sequence>
<evidence type="ECO:0000313" key="4">
    <source>
        <dbReference type="Proteomes" id="UP000032180"/>
    </source>
</evidence>
<evidence type="ECO:0000259" key="2">
    <source>
        <dbReference type="PROSITE" id="PS50181"/>
    </source>
</evidence>
<dbReference type="InterPro" id="IPR053781">
    <property type="entry name" value="F-box_AtFBL13-like"/>
</dbReference>
<dbReference type="PANTHER" id="PTHR34223">
    <property type="entry name" value="OS11G0201299 PROTEIN"/>
    <property type="match status" value="1"/>
</dbReference>
<accession>A0A0D9W5B9</accession>
<reference evidence="3 4" key="1">
    <citation type="submission" date="2012-08" db="EMBL/GenBank/DDBJ databases">
        <title>Oryza genome evolution.</title>
        <authorList>
            <person name="Wing R.A."/>
        </authorList>
    </citation>
    <scope>NUCLEOTIDE SEQUENCE</scope>
</reference>
<dbReference type="SMART" id="SM00256">
    <property type="entry name" value="FBOX"/>
    <property type="match status" value="1"/>
</dbReference>
<dbReference type="SUPFAM" id="SSF81383">
    <property type="entry name" value="F-box domain"/>
    <property type="match status" value="1"/>
</dbReference>
<dbReference type="Pfam" id="PF00646">
    <property type="entry name" value="F-box"/>
    <property type="match status" value="1"/>
</dbReference>
<dbReference type="SUPFAM" id="SSF52047">
    <property type="entry name" value="RNI-like"/>
    <property type="match status" value="1"/>
</dbReference>
<dbReference type="CDD" id="cd22160">
    <property type="entry name" value="F-box_AtFBL13-like"/>
    <property type="match status" value="1"/>
</dbReference>
<dbReference type="Gene3D" id="1.20.1280.50">
    <property type="match status" value="1"/>
</dbReference>
<name>A0A0D9W5B9_9ORYZ</name>
<dbReference type="InterPro" id="IPR036047">
    <property type="entry name" value="F-box-like_dom_sf"/>
</dbReference>
<evidence type="ECO:0000256" key="1">
    <source>
        <dbReference type="SAM" id="MobiDB-lite"/>
    </source>
</evidence>
<dbReference type="EnsemblPlants" id="LPERR04G10480.1">
    <property type="protein sequence ID" value="LPERR04G10480.1"/>
    <property type="gene ID" value="LPERR04G10480"/>
</dbReference>
<organism evidence="3 4">
    <name type="scientific">Leersia perrieri</name>
    <dbReference type="NCBI Taxonomy" id="77586"/>
    <lineage>
        <taxon>Eukaryota</taxon>
        <taxon>Viridiplantae</taxon>
        <taxon>Streptophyta</taxon>
        <taxon>Embryophyta</taxon>
        <taxon>Tracheophyta</taxon>
        <taxon>Spermatophyta</taxon>
        <taxon>Magnoliopsida</taxon>
        <taxon>Liliopsida</taxon>
        <taxon>Poales</taxon>
        <taxon>Poaceae</taxon>
        <taxon>BOP clade</taxon>
        <taxon>Oryzoideae</taxon>
        <taxon>Oryzeae</taxon>
        <taxon>Oryzinae</taxon>
        <taxon>Leersia</taxon>
    </lineage>
</organism>
<dbReference type="InterPro" id="IPR053197">
    <property type="entry name" value="F-box_SCFL_complex_component"/>
</dbReference>
<feature type="compositionally biased region" description="Polar residues" evidence="1">
    <location>
        <begin position="1"/>
        <end position="19"/>
    </location>
</feature>
<evidence type="ECO:0000313" key="3">
    <source>
        <dbReference type="EnsemblPlants" id="LPERR04G10480.1"/>
    </source>
</evidence>
<dbReference type="InterPro" id="IPR001810">
    <property type="entry name" value="F-box_dom"/>
</dbReference>
<dbReference type="Proteomes" id="UP000032180">
    <property type="component" value="Chromosome 4"/>
</dbReference>
<dbReference type="PROSITE" id="PS50181">
    <property type="entry name" value="FBOX"/>
    <property type="match status" value="1"/>
</dbReference>
<dbReference type="Gramene" id="LPERR04G10480.1">
    <property type="protein sequence ID" value="LPERR04G10480.1"/>
    <property type="gene ID" value="LPERR04G10480"/>
</dbReference>
<dbReference type="STRING" id="77586.A0A0D9W5B9"/>
<proteinExistence type="predicted"/>
<dbReference type="eggNOG" id="ENOG502SVTR">
    <property type="taxonomic scope" value="Eukaryota"/>
</dbReference>
<keyword evidence="4" id="KW-1185">Reference proteome</keyword>
<feature type="region of interest" description="Disordered" evidence="1">
    <location>
        <begin position="1"/>
        <end position="31"/>
    </location>
</feature>
<protein>
    <recommendedName>
        <fullName evidence="2">F-box domain-containing protein</fullName>
    </recommendedName>
</protein>
<feature type="domain" description="F-box" evidence="2">
    <location>
        <begin position="30"/>
        <end position="87"/>
    </location>
</feature>
<dbReference type="AlphaFoldDB" id="A0A0D9W5B9"/>
<dbReference type="HOGENOM" id="CLU_003068_3_1_1"/>
<reference evidence="3" key="3">
    <citation type="submission" date="2015-04" db="UniProtKB">
        <authorList>
            <consortium name="EnsemblPlants"/>
        </authorList>
    </citation>
    <scope>IDENTIFICATION</scope>
</reference>
<dbReference type="PANTHER" id="PTHR34223:SF99">
    <property type="entry name" value="OS04G0440200 PROTEIN"/>
    <property type="match status" value="1"/>
</dbReference>
<reference evidence="4" key="2">
    <citation type="submission" date="2013-12" db="EMBL/GenBank/DDBJ databases">
        <authorList>
            <person name="Yu Y."/>
            <person name="Lee S."/>
            <person name="de Baynast K."/>
            <person name="Wissotski M."/>
            <person name="Liu L."/>
            <person name="Talag J."/>
            <person name="Goicoechea J."/>
            <person name="Angelova A."/>
            <person name="Jetty R."/>
            <person name="Kudrna D."/>
            <person name="Golser W."/>
            <person name="Rivera L."/>
            <person name="Zhang J."/>
            <person name="Wing R."/>
        </authorList>
    </citation>
    <scope>NUCLEOTIDE SEQUENCE</scope>
</reference>